<reference evidence="14 15" key="1">
    <citation type="submission" date="2015-06" db="EMBL/GenBank/DDBJ databases">
        <title>Talaromyces atroroseus IBT 11181 draft genome.</title>
        <authorList>
            <person name="Rasmussen K.B."/>
            <person name="Rasmussen S."/>
            <person name="Petersen B."/>
            <person name="Sicheritz-Ponten T."/>
            <person name="Mortensen U.H."/>
            <person name="Thrane U."/>
        </authorList>
    </citation>
    <scope>NUCLEOTIDE SEQUENCE [LARGE SCALE GENOMIC DNA]</scope>
    <source>
        <strain evidence="14 15">IBT 11181</strain>
    </source>
</reference>
<dbReference type="GO" id="GO:2001070">
    <property type="term" value="F:starch binding"/>
    <property type="evidence" value="ECO:0007669"/>
    <property type="project" value="InterPro"/>
</dbReference>
<dbReference type="GeneID" id="31005708"/>
<evidence type="ECO:0000259" key="13">
    <source>
        <dbReference type="PROSITE" id="PS51166"/>
    </source>
</evidence>
<keyword evidence="7 9" id="KW-0326">Glycosidase</keyword>
<dbReference type="EC" id="3.2.1.3" evidence="9"/>
<dbReference type="GO" id="GO:0000272">
    <property type="term" value="P:polysaccharide catabolic process"/>
    <property type="evidence" value="ECO:0007669"/>
    <property type="project" value="UniProtKB-KW"/>
</dbReference>
<evidence type="ECO:0000256" key="11">
    <source>
        <dbReference type="PIRSR" id="PIRSR001031-2"/>
    </source>
</evidence>
<dbReference type="InterPro" id="IPR000165">
    <property type="entry name" value="Glucoamylase"/>
</dbReference>
<dbReference type="InterPro" id="IPR034836">
    <property type="entry name" value="CBM20_glucoamylase"/>
</dbReference>
<dbReference type="InterPro" id="IPR002044">
    <property type="entry name" value="CBM20"/>
</dbReference>
<dbReference type="InterPro" id="IPR008928">
    <property type="entry name" value="6-hairpin_glycosidase_sf"/>
</dbReference>
<evidence type="ECO:0000256" key="4">
    <source>
        <dbReference type="ARBA" id="ARBA00022801"/>
    </source>
</evidence>
<feature type="chain" id="PRO_5012850041" description="Glucoamylase" evidence="12">
    <location>
        <begin position="21"/>
        <end position="615"/>
    </location>
</feature>
<feature type="active site" description="Proton acceptor" evidence="10">
    <location>
        <position position="205"/>
    </location>
</feature>
<keyword evidence="4 9" id="KW-0378">Hydrolase</keyword>
<evidence type="ECO:0000256" key="12">
    <source>
        <dbReference type="SAM" id="SignalP"/>
    </source>
</evidence>
<evidence type="ECO:0000256" key="5">
    <source>
        <dbReference type="ARBA" id="ARBA00023180"/>
    </source>
</evidence>
<name>A0A225APB2_TALAT</name>
<feature type="active site" description="Proton donor" evidence="10">
    <location>
        <position position="208"/>
    </location>
</feature>
<dbReference type="InterPro" id="IPR008291">
    <property type="entry name" value="Glucoamylase_SBD"/>
</dbReference>
<feature type="binding site" evidence="11">
    <location>
        <position position="149"/>
    </location>
    <ligand>
        <name>substrate</name>
    </ligand>
</feature>
<dbReference type="InterPro" id="IPR012341">
    <property type="entry name" value="6hp_glycosidase-like_sf"/>
</dbReference>
<evidence type="ECO:0000256" key="2">
    <source>
        <dbReference type="ARBA" id="ARBA00006188"/>
    </source>
</evidence>
<evidence type="ECO:0000256" key="8">
    <source>
        <dbReference type="ARBA" id="ARBA00023326"/>
    </source>
</evidence>
<dbReference type="AlphaFoldDB" id="A0A225APB2"/>
<dbReference type="EMBL" id="LFMY01000008">
    <property type="protein sequence ID" value="OKL59128.1"/>
    <property type="molecule type" value="Genomic_DNA"/>
</dbReference>
<dbReference type="Gene3D" id="1.50.10.10">
    <property type="match status" value="1"/>
</dbReference>
<dbReference type="PRINTS" id="PR00736">
    <property type="entry name" value="GLHYDRLASE15"/>
</dbReference>
<dbReference type="PANTHER" id="PTHR31616">
    <property type="entry name" value="TREHALASE"/>
    <property type="match status" value="1"/>
</dbReference>
<dbReference type="SUPFAM" id="SSF48208">
    <property type="entry name" value="Six-hairpin glycosidases"/>
    <property type="match status" value="1"/>
</dbReference>
<evidence type="ECO:0000256" key="10">
    <source>
        <dbReference type="PIRSR" id="PIRSR001031-1"/>
    </source>
</evidence>
<keyword evidence="3 12" id="KW-0732">Signal</keyword>
<comment type="catalytic activity">
    <reaction evidence="1 9">
        <text>Hydrolysis of terminal (1-&gt;4)-linked alpha-D-glucose residues successively from non-reducing ends of the chains with release of beta-D-glucose.</text>
        <dbReference type="EC" id="3.2.1.3"/>
    </reaction>
</comment>
<dbReference type="FunFam" id="1.50.10.10:FF:000018">
    <property type="entry name" value="Glucoamylase"/>
    <property type="match status" value="1"/>
</dbReference>
<proteinExistence type="inferred from homology"/>
<dbReference type="PANTHER" id="PTHR31616:SF12">
    <property type="entry name" value="GLUCOAMYLASE"/>
    <property type="match status" value="1"/>
</dbReference>
<evidence type="ECO:0000256" key="1">
    <source>
        <dbReference type="ARBA" id="ARBA00001863"/>
    </source>
</evidence>
<evidence type="ECO:0000256" key="7">
    <source>
        <dbReference type="ARBA" id="ARBA00023295"/>
    </source>
</evidence>
<comment type="caution">
    <text evidence="14">The sequence shown here is derived from an EMBL/GenBank/DDBJ whole genome shotgun (WGS) entry which is preliminary data.</text>
</comment>
<dbReference type="Proteomes" id="UP000214365">
    <property type="component" value="Unassembled WGS sequence"/>
</dbReference>
<accession>A0A225APB2</accession>
<dbReference type="InterPro" id="IPR013784">
    <property type="entry name" value="Carb-bd-like_fold"/>
</dbReference>
<keyword evidence="15" id="KW-1185">Reference proteome</keyword>
<dbReference type="InterPro" id="IPR013783">
    <property type="entry name" value="Ig-like_fold"/>
</dbReference>
<dbReference type="STRING" id="1441469.A0A225APB2"/>
<dbReference type="OrthoDB" id="6123450at2759"/>
<dbReference type="InterPro" id="IPR011613">
    <property type="entry name" value="GH15-like"/>
</dbReference>
<dbReference type="Pfam" id="PF00686">
    <property type="entry name" value="CBM_20"/>
    <property type="match status" value="1"/>
</dbReference>
<dbReference type="RefSeq" id="XP_020119249.1">
    <property type="nucleotide sequence ID" value="XM_020268278.1"/>
</dbReference>
<dbReference type="FunFam" id="2.60.40.10:FF:000552">
    <property type="entry name" value="Related to glucoamylase"/>
    <property type="match status" value="1"/>
</dbReference>
<evidence type="ECO:0000256" key="9">
    <source>
        <dbReference type="PIRNR" id="PIRNR001031"/>
    </source>
</evidence>
<sequence>MTRAILAALNLLAVGQAAAAFELVPRATGSLDTWLTSETSVALDGVLDNIGASGAFTEGVIEGLVIASPSKVDPDYWYTWTRDSALTLKCLADIFVTGTDSDLESIIKEYINAQSVIQGVSNPSGDFSDGSGLGEPKFNVDETAFTGSWGRPQRDGPALRATAMITYANYLISNGDNSTARDIIWPIVKNDLAYVSQYWNDTTYDLWEETLGSSFFTTAVQHRALVEGNAFAESIGESCANCVSQAPQILCFLQSYWTGSYILSNFANNGRSGYDANSLLGVIHTFDPDASTCDDATFQPCSDKALANHKGVTDSFRDVFSLNANISAGSAVAVGRYPEDVYQGGNPWYLATTAAAEQLYDAIYQWKKIGSIDITSTSLAFFQAIYPSAATGTYSSDSTTFTDIVSAVQTYADGYMSIVEEYTPSDGTLTEQFQRDNGAPLSASALTWSYAALLTAAARRSSTVGGSWGSSNGNTVPSTCSATSATGSYTSATNTAWPTAPVSSTRPSCTAPTEVAVTFQEIVTTTFGENVYLTGNITALSSWSTTDAILLSAADYRSAYNLWYVTLTLPAGESLEYKFFKENDGTVTWEDDPNRVFTVPSDCGVSTACINDEWQ</sequence>
<feature type="signal peptide" evidence="12">
    <location>
        <begin position="1"/>
        <end position="20"/>
    </location>
</feature>
<keyword evidence="8 9" id="KW-0624">Polysaccharide degradation</keyword>
<comment type="similarity">
    <text evidence="2 9">Belongs to the glycosyl hydrolase 15 family.</text>
</comment>
<evidence type="ECO:0000256" key="3">
    <source>
        <dbReference type="ARBA" id="ARBA00022729"/>
    </source>
</evidence>
<feature type="domain" description="CBM20" evidence="13">
    <location>
        <begin position="509"/>
        <end position="615"/>
    </location>
</feature>
<gene>
    <name evidence="14" type="ORF">UA08_05952</name>
</gene>
<dbReference type="GO" id="GO:0000324">
    <property type="term" value="C:fungal-type vacuole"/>
    <property type="evidence" value="ECO:0007669"/>
    <property type="project" value="TreeGrafter"/>
</dbReference>
<dbReference type="SMART" id="SM01065">
    <property type="entry name" value="CBM_2"/>
    <property type="match status" value="1"/>
</dbReference>
<protein>
    <recommendedName>
        <fullName evidence="9">Glucoamylase</fullName>
        <ecNumber evidence="9">3.2.1.3</ecNumber>
    </recommendedName>
    <alternativeName>
        <fullName evidence="9">1,4-alpha-D-glucan glucohydrolase</fullName>
    </alternativeName>
    <alternativeName>
        <fullName evidence="9">Glucan 1,4-alpha-glucosidase</fullName>
    </alternativeName>
</protein>
<dbReference type="PIRSF" id="PIRSF001031">
    <property type="entry name" value="Glu-a-glcsd_SBD"/>
    <property type="match status" value="1"/>
</dbReference>
<evidence type="ECO:0000256" key="6">
    <source>
        <dbReference type="ARBA" id="ARBA00023277"/>
    </source>
</evidence>
<dbReference type="PROSITE" id="PS51166">
    <property type="entry name" value="CBM20"/>
    <property type="match status" value="1"/>
</dbReference>
<keyword evidence="5" id="KW-0325">Glycoprotein</keyword>
<keyword evidence="6 9" id="KW-0119">Carbohydrate metabolism</keyword>
<dbReference type="Pfam" id="PF00723">
    <property type="entry name" value="Glyco_hydro_15"/>
    <property type="match status" value="1"/>
</dbReference>
<evidence type="ECO:0000313" key="14">
    <source>
        <dbReference type="EMBL" id="OKL59128.1"/>
    </source>
</evidence>
<dbReference type="GO" id="GO:0004339">
    <property type="term" value="F:glucan 1,4-alpha-glucosidase activity"/>
    <property type="evidence" value="ECO:0007669"/>
    <property type="project" value="UniProtKB-EC"/>
</dbReference>
<dbReference type="SUPFAM" id="SSF49452">
    <property type="entry name" value="Starch-binding domain-like"/>
    <property type="match status" value="1"/>
</dbReference>
<dbReference type="Gene3D" id="2.60.40.10">
    <property type="entry name" value="Immunoglobulins"/>
    <property type="match status" value="1"/>
</dbReference>
<organism evidence="14 15">
    <name type="scientific">Talaromyces atroroseus</name>
    <dbReference type="NCBI Taxonomy" id="1441469"/>
    <lineage>
        <taxon>Eukaryota</taxon>
        <taxon>Fungi</taxon>
        <taxon>Dikarya</taxon>
        <taxon>Ascomycota</taxon>
        <taxon>Pezizomycotina</taxon>
        <taxon>Eurotiomycetes</taxon>
        <taxon>Eurotiomycetidae</taxon>
        <taxon>Eurotiales</taxon>
        <taxon>Trichocomaceae</taxon>
        <taxon>Talaromyces</taxon>
        <taxon>Talaromyces sect. Trachyspermi</taxon>
    </lineage>
</organism>
<dbReference type="CDD" id="cd05811">
    <property type="entry name" value="CBM20_glucoamylase"/>
    <property type="match status" value="1"/>
</dbReference>
<evidence type="ECO:0000313" key="15">
    <source>
        <dbReference type="Proteomes" id="UP000214365"/>
    </source>
</evidence>